<keyword evidence="11" id="KW-1185">Reference proteome</keyword>
<dbReference type="InterPro" id="IPR039426">
    <property type="entry name" value="TonB-dep_rcpt-like"/>
</dbReference>
<evidence type="ECO:0000256" key="5">
    <source>
        <dbReference type="ARBA" id="ARBA00023136"/>
    </source>
</evidence>
<sequence length="1011" mass="109211">MKRIYTISGLLLLFTFFTTAAFAQNITVKGKVTDGANGDALIGVTVAVKGTTTGTQTDVNGAYSLSVPTNATLQVSYIGYTTQDIVVDGRTAIDIKMQGSSNQLQQVVVVGYGTQRKLDVTGSVASVKGEDISKQSSTNAVSSLQGKVAGVQISNAGGPGSSPQIRIRGLGTVYGNANPLYVVDGAWFDDISFLNPNDVENISILKDASSESIYGVRAANGVVLVTTKKGKGAPTVNYSAYAGWQKVTNQPKLANATEYATLINELNAIQFPSDPQTFADPSKFGTGTDWLNVVLRDAFTMKHDITVSGSTDKSTYSFSAGYLTQQGVVTGNNYDRMTAHLQQDVQATKFLKLGYNAVLQSSKSRDVPGDVIYKAFTASPVVPVYYNDGAYGDPNDFPIGTATNNPKAQLDFFNQRSNGYRITGNMFADIKFTNYLTFHTSFGGEFGQAEVLGYVPAYKATATQLNDNSTLNVSRGEVRNWIWENTLTFDKTFGDHHLTVLAGQSSQRYKSYNITASARNVPFTSDGDLYLGLGSTTTDPNFPRTIDDSGSLATYESYFGRVNYAFKDRYLLNASFRADGSSKFIGNQRWGYFPSVGAGWVISNEDFMKDQHIFDNLKIRGSWGKIGNASVPANLSTLVVNNSAAFTAIYNGQPATGANITQIVPPITYWERGVGTDFGLEMAFLNNRLTFEADYYEKKTEQAIFAIPVLGSLGTSGGTIIGNQATFRNRGFEFAASWRGTIASDFTYNLSGNFSINNNKVLSTVTGANPIYGGGAAATGGQLATRTIVGQPIGEYYGLVVDGVFQNAAEVAASLQPDAKPGDFKYKDLNGDKVIDAKDRTAIGNPNPKYLYGFSANLNYKAFDFTIDLQGVAGVDVYNANKGLRYGSENYTKDFYDNRWHGEGTSNTYPSANVGGGNNYKPNTFFVESGAYFRVRNLQVGYTLPSAVASKIFMKRVRIFASGQNVFNSFSYKGFNPEIGGQGDQPGINAGIDNGAYPLYATYNFGVNVTF</sequence>
<dbReference type="InterPro" id="IPR008969">
    <property type="entry name" value="CarboxyPept-like_regulatory"/>
</dbReference>
<keyword evidence="6 7" id="KW-0998">Cell outer membrane</keyword>
<dbReference type="InterPro" id="IPR037066">
    <property type="entry name" value="Plug_dom_sf"/>
</dbReference>
<evidence type="ECO:0000256" key="4">
    <source>
        <dbReference type="ARBA" id="ARBA00022692"/>
    </source>
</evidence>
<keyword evidence="5 7" id="KW-0472">Membrane</keyword>
<evidence type="ECO:0000256" key="8">
    <source>
        <dbReference type="SAM" id="SignalP"/>
    </source>
</evidence>
<dbReference type="EMBL" id="JACWMW010000002">
    <property type="protein sequence ID" value="MBD1385675.1"/>
    <property type="molecule type" value="Genomic_DNA"/>
</dbReference>
<dbReference type="NCBIfam" id="TIGR04057">
    <property type="entry name" value="SusC_RagA_signa"/>
    <property type="match status" value="1"/>
</dbReference>
<organism evidence="10 11">
    <name type="scientific">Mucilaginibacter rigui</name>
    <dbReference type="NCBI Taxonomy" id="534635"/>
    <lineage>
        <taxon>Bacteria</taxon>
        <taxon>Pseudomonadati</taxon>
        <taxon>Bacteroidota</taxon>
        <taxon>Sphingobacteriia</taxon>
        <taxon>Sphingobacteriales</taxon>
        <taxon>Sphingobacteriaceae</taxon>
        <taxon>Mucilaginibacter</taxon>
    </lineage>
</organism>
<evidence type="ECO:0000259" key="9">
    <source>
        <dbReference type="Pfam" id="PF07715"/>
    </source>
</evidence>
<protein>
    <submittedName>
        <fullName evidence="10">TonB-dependent receptor</fullName>
    </submittedName>
</protein>
<feature type="chain" id="PRO_5047524251" evidence="8">
    <location>
        <begin position="24"/>
        <end position="1011"/>
    </location>
</feature>
<feature type="signal peptide" evidence="8">
    <location>
        <begin position="1"/>
        <end position="23"/>
    </location>
</feature>
<dbReference type="InterPro" id="IPR023997">
    <property type="entry name" value="TonB-dep_OMP_SusC/RagA_CS"/>
</dbReference>
<name>A0ABR7X530_9SPHI</name>
<dbReference type="SUPFAM" id="SSF49464">
    <property type="entry name" value="Carboxypeptidase regulatory domain-like"/>
    <property type="match status" value="1"/>
</dbReference>
<evidence type="ECO:0000256" key="7">
    <source>
        <dbReference type="PROSITE-ProRule" id="PRU01360"/>
    </source>
</evidence>
<dbReference type="InterPro" id="IPR023996">
    <property type="entry name" value="TonB-dep_OMP_SusC/RagA"/>
</dbReference>
<comment type="caution">
    <text evidence="10">The sequence shown here is derived from an EMBL/GenBank/DDBJ whole genome shotgun (WGS) entry which is preliminary data.</text>
</comment>
<dbReference type="Pfam" id="PF13715">
    <property type="entry name" value="CarbopepD_reg_2"/>
    <property type="match status" value="1"/>
</dbReference>
<dbReference type="PROSITE" id="PS52016">
    <property type="entry name" value="TONB_DEPENDENT_REC_3"/>
    <property type="match status" value="1"/>
</dbReference>
<evidence type="ECO:0000313" key="10">
    <source>
        <dbReference type="EMBL" id="MBD1385675.1"/>
    </source>
</evidence>
<accession>A0ABR7X530</accession>
<dbReference type="SUPFAM" id="SSF56935">
    <property type="entry name" value="Porins"/>
    <property type="match status" value="1"/>
</dbReference>
<dbReference type="Proteomes" id="UP000618754">
    <property type="component" value="Unassembled WGS sequence"/>
</dbReference>
<evidence type="ECO:0000256" key="3">
    <source>
        <dbReference type="ARBA" id="ARBA00022452"/>
    </source>
</evidence>
<keyword evidence="3 7" id="KW-1134">Transmembrane beta strand</keyword>
<dbReference type="Gene3D" id="2.40.170.20">
    <property type="entry name" value="TonB-dependent receptor, beta-barrel domain"/>
    <property type="match status" value="1"/>
</dbReference>
<gene>
    <name evidence="10" type="ORF">IDJ75_10335</name>
</gene>
<comment type="subcellular location">
    <subcellularLocation>
        <location evidence="1 7">Cell outer membrane</location>
        <topology evidence="1 7">Multi-pass membrane protein</topology>
    </subcellularLocation>
</comment>
<dbReference type="Pfam" id="PF07715">
    <property type="entry name" value="Plug"/>
    <property type="match status" value="1"/>
</dbReference>
<keyword evidence="4 7" id="KW-0812">Transmembrane</keyword>
<dbReference type="NCBIfam" id="TIGR04056">
    <property type="entry name" value="OMP_RagA_SusC"/>
    <property type="match status" value="1"/>
</dbReference>
<dbReference type="Gene3D" id="2.60.40.1120">
    <property type="entry name" value="Carboxypeptidase-like, regulatory domain"/>
    <property type="match status" value="1"/>
</dbReference>
<evidence type="ECO:0000313" key="11">
    <source>
        <dbReference type="Proteomes" id="UP000618754"/>
    </source>
</evidence>
<dbReference type="RefSeq" id="WP_191175534.1">
    <property type="nucleotide sequence ID" value="NZ_JACWMW010000002.1"/>
</dbReference>
<evidence type="ECO:0000256" key="1">
    <source>
        <dbReference type="ARBA" id="ARBA00004571"/>
    </source>
</evidence>
<feature type="domain" description="TonB-dependent receptor plug" evidence="9">
    <location>
        <begin position="117"/>
        <end position="222"/>
    </location>
</feature>
<proteinExistence type="inferred from homology"/>
<keyword evidence="10" id="KW-0675">Receptor</keyword>
<reference evidence="10 11" key="1">
    <citation type="submission" date="2020-09" db="EMBL/GenBank/DDBJ databases">
        <title>Novel species of Mucilaginibacter isolated from a glacier on the Tibetan Plateau.</title>
        <authorList>
            <person name="Liu Q."/>
            <person name="Xin Y.-H."/>
        </authorList>
    </citation>
    <scope>NUCLEOTIDE SEQUENCE [LARGE SCALE GENOMIC DNA]</scope>
    <source>
        <strain evidence="10 11">CGMCC 1.13878</strain>
    </source>
</reference>
<dbReference type="Gene3D" id="2.170.130.10">
    <property type="entry name" value="TonB-dependent receptor, plug domain"/>
    <property type="match status" value="1"/>
</dbReference>
<comment type="similarity">
    <text evidence="7">Belongs to the TonB-dependent receptor family.</text>
</comment>
<keyword evidence="8" id="KW-0732">Signal</keyword>
<dbReference type="InterPro" id="IPR012910">
    <property type="entry name" value="Plug_dom"/>
</dbReference>
<dbReference type="InterPro" id="IPR036942">
    <property type="entry name" value="Beta-barrel_TonB_sf"/>
</dbReference>
<evidence type="ECO:0000256" key="6">
    <source>
        <dbReference type="ARBA" id="ARBA00023237"/>
    </source>
</evidence>
<keyword evidence="2 7" id="KW-0813">Transport</keyword>
<evidence type="ECO:0000256" key="2">
    <source>
        <dbReference type="ARBA" id="ARBA00022448"/>
    </source>
</evidence>